<dbReference type="Gene3D" id="2.30.42.10">
    <property type="match status" value="1"/>
</dbReference>
<dbReference type="GO" id="GO:0070682">
    <property type="term" value="P:proteasome regulatory particle assembly"/>
    <property type="evidence" value="ECO:0007669"/>
    <property type="project" value="InterPro"/>
</dbReference>
<dbReference type="EMBL" id="CACRXK020004535">
    <property type="protein sequence ID" value="CAB4003089.1"/>
    <property type="molecule type" value="Genomic_DNA"/>
</dbReference>
<dbReference type="Proteomes" id="UP001152795">
    <property type="component" value="Unassembled WGS sequence"/>
</dbReference>
<evidence type="ECO:0000313" key="5">
    <source>
        <dbReference type="EMBL" id="CAB4003089.1"/>
    </source>
</evidence>
<dbReference type="GO" id="GO:0005737">
    <property type="term" value="C:cytoplasm"/>
    <property type="evidence" value="ECO:0007669"/>
    <property type="project" value="TreeGrafter"/>
</dbReference>
<dbReference type="GO" id="GO:0005634">
    <property type="term" value="C:nucleus"/>
    <property type="evidence" value="ECO:0007669"/>
    <property type="project" value="TreeGrafter"/>
</dbReference>
<dbReference type="SMART" id="SM00228">
    <property type="entry name" value="PDZ"/>
    <property type="match status" value="1"/>
</dbReference>
<sequence>MTGNLVDNEDYPRQDIDVYAVRFARNRIICLQNDHKTLMAEIEEGLHIVHAAARAKKELGNSSQLVSAGQGEESSPSFLRVNQISPRSPAEQAGLQVGDEIVRFGSINSGNFQNMQAVASVVQHSKGQSITVIIRRGDNTQRLNLIPNEWPGRGLLGCNIVPL</sequence>
<dbReference type="OrthoDB" id="72325at2759"/>
<dbReference type="InterPro" id="IPR040815">
    <property type="entry name" value="Nas2_N"/>
</dbReference>
<gene>
    <name evidence="5" type="ORF">PACLA_8A040079</name>
</gene>
<keyword evidence="6" id="KW-1185">Reference proteome</keyword>
<dbReference type="InterPro" id="IPR041489">
    <property type="entry name" value="PDZ_6"/>
</dbReference>
<dbReference type="Gene3D" id="6.10.140.1710">
    <property type="match status" value="1"/>
</dbReference>
<dbReference type="Pfam" id="PF18265">
    <property type="entry name" value="Nas2_N"/>
    <property type="match status" value="1"/>
</dbReference>
<dbReference type="InterPro" id="IPR035269">
    <property type="entry name" value="PSMD9"/>
</dbReference>
<dbReference type="InterPro" id="IPR001478">
    <property type="entry name" value="PDZ"/>
</dbReference>
<dbReference type="SUPFAM" id="SSF50156">
    <property type="entry name" value="PDZ domain-like"/>
    <property type="match status" value="1"/>
</dbReference>
<dbReference type="FunFam" id="2.30.42.10:FF:000107">
    <property type="entry name" value="26S proteasome non-ATPase regulatory subunit 9"/>
    <property type="match status" value="1"/>
</dbReference>
<dbReference type="AlphaFoldDB" id="A0A7D9IAJ8"/>
<dbReference type="PANTHER" id="PTHR12651">
    <property type="entry name" value="26S PROTEASOME NON-ATPASE REGULATORY SUBUNIT 9"/>
    <property type="match status" value="1"/>
</dbReference>
<reference evidence="5" key="1">
    <citation type="submission" date="2020-04" db="EMBL/GenBank/DDBJ databases">
        <authorList>
            <person name="Alioto T."/>
            <person name="Alioto T."/>
            <person name="Gomez Garrido J."/>
        </authorList>
    </citation>
    <scope>NUCLEOTIDE SEQUENCE</scope>
    <source>
        <strain evidence="5">A484AB</strain>
    </source>
</reference>
<evidence type="ECO:0000256" key="2">
    <source>
        <dbReference type="ARBA" id="ARBA00014937"/>
    </source>
</evidence>
<evidence type="ECO:0000256" key="3">
    <source>
        <dbReference type="ARBA" id="ARBA00023186"/>
    </source>
</evidence>
<dbReference type="GO" id="GO:0000502">
    <property type="term" value="C:proteasome complex"/>
    <property type="evidence" value="ECO:0007669"/>
    <property type="project" value="UniProtKB-KW"/>
</dbReference>
<evidence type="ECO:0000256" key="4">
    <source>
        <dbReference type="ARBA" id="ARBA00030007"/>
    </source>
</evidence>
<keyword evidence="5" id="KW-0647">Proteasome</keyword>
<evidence type="ECO:0000313" key="6">
    <source>
        <dbReference type="Proteomes" id="UP001152795"/>
    </source>
</evidence>
<comment type="similarity">
    <text evidence="1">Belongs to the proteasome subunit p27 family.</text>
</comment>
<dbReference type="PANTHER" id="PTHR12651:SF1">
    <property type="entry name" value="26S PROTEASOME NON-ATPASE REGULATORY SUBUNIT 9"/>
    <property type="match status" value="1"/>
</dbReference>
<comment type="caution">
    <text evidence="5">The sequence shown here is derived from an EMBL/GenBank/DDBJ whole genome shotgun (WGS) entry which is preliminary data.</text>
</comment>
<proteinExistence type="inferred from homology"/>
<dbReference type="Pfam" id="PF17820">
    <property type="entry name" value="PDZ_6"/>
    <property type="match status" value="1"/>
</dbReference>
<name>A0A7D9IAJ8_PARCT</name>
<evidence type="ECO:0000256" key="1">
    <source>
        <dbReference type="ARBA" id="ARBA00005256"/>
    </source>
</evidence>
<keyword evidence="3" id="KW-0143">Chaperone</keyword>
<organism evidence="5 6">
    <name type="scientific">Paramuricea clavata</name>
    <name type="common">Red gorgonian</name>
    <name type="synonym">Violescent sea-whip</name>
    <dbReference type="NCBI Taxonomy" id="317549"/>
    <lineage>
        <taxon>Eukaryota</taxon>
        <taxon>Metazoa</taxon>
        <taxon>Cnidaria</taxon>
        <taxon>Anthozoa</taxon>
        <taxon>Octocorallia</taxon>
        <taxon>Malacalcyonacea</taxon>
        <taxon>Plexauridae</taxon>
        <taxon>Paramuricea</taxon>
    </lineage>
</organism>
<accession>A0A7D9IAJ8</accession>
<protein>
    <recommendedName>
        <fullName evidence="2">26S proteasome non-ATPase regulatory subunit 9</fullName>
    </recommendedName>
    <alternativeName>
        <fullName evidence="4">26S proteasome regulatory subunit p27</fullName>
    </alternativeName>
</protein>
<dbReference type="InterPro" id="IPR036034">
    <property type="entry name" value="PDZ_sf"/>
</dbReference>